<evidence type="ECO:0008006" key="3">
    <source>
        <dbReference type="Google" id="ProtNLM"/>
    </source>
</evidence>
<keyword evidence="2" id="KW-1185">Reference proteome</keyword>
<reference evidence="1 2" key="1">
    <citation type="submission" date="2019-09" db="EMBL/GenBank/DDBJ databases">
        <title>Draft genome sequence of various Type strains from the CCUG.</title>
        <authorList>
            <person name="Pineiro-Iglesias B."/>
            <person name="Tunovic T."/>
            <person name="Unosson C."/>
            <person name="Inganas E."/>
            <person name="Ohlen M."/>
            <person name="Cardew S."/>
            <person name="Jensie-Markopoulos S."/>
            <person name="Salva-Serra F."/>
            <person name="Jaen-Luchoro D."/>
            <person name="Karlsson R."/>
            <person name="Svensson-Stadler L."/>
            <person name="Chun J."/>
            <person name="Moore E."/>
        </authorList>
    </citation>
    <scope>NUCLEOTIDE SEQUENCE [LARGE SCALE GENOMIC DNA]</scope>
    <source>
        <strain evidence="1 2">CCUG 56969T</strain>
    </source>
</reference>
<sequence length="185" mass="21010">MSSKVKINQDIFDAINRCNSNQFSIIEIRSSIQKESDQYENSSVARLFVARSLERLLSLGVLQATGEGRNRTFSKSDNFDSTQFNIVPRRKKVIAKEQGLKISELNIAKAQLEVERQDITAQLTVTLAEIDEYQSLMRRFNSLQPFIQPSYQEATNKSAKLMAQLNVWTNTISLINQNTGGKKEC</sequence>
<accession>A0A5M9NAE8</accession>
<dbReference type="OrthoDB" id="5823117at2"/>
<evidence type="ECO:0000313" key="1">
    <source>
        <dbReference type="EMBL" id="KAA8666703.1"/>
    </source>
</evidence>
<comment type="caution">
    <text evidence="1">The sequence shown here is derived from an EMBL/GenBank/DDBJ whole genome shotgun (WGS) entry which is preliminary data.</text>
</comment>
<organism evidence="1 2">
    <name type="scientific">Vibrio gigantis</name>
    <dbReference type="NCBI Taxonomy" id="296199"/>
    <lineage>
        <taxon>Bacteria</taxon>
        <taxon>Pseudomonadati</taxon>
        <taxon>Pseudomonadota</taxon>
        <taxon>Gammaproteobacteria</taxon>
        <taxon>Vibrionales</taxon>
        <taxon>Vibrionaceae</taxon>
        <taxon>Vibrio</taxon>
    </lineage>
</organism>
<dbReference type="RefSeq" id="WP_016795647.1">
    <property type="nucleotide sequence ID" value="NZ_AP025493.1"/>
</dbReference>
<dbReference type="EMBL" id="VXJS01000017">
    <property type="protein sequence ID" value="KAA8666703.1"/>
    <property type="molecule type" value="Genomic_DNA"/>
</dbReference>
<gene>
    <name evidence="1" type="ORF">F4W18_22470</name>
</gene>
<protein>
    <recommendedName>
        <fullName evidence="3">Response regulator</fullName>
    </recommendedName>
</protein>
<name>A0A5M9NAE8_9VIBR</name>
<dbReference type="AlphaFoldDB" id="A0A5M9NAE8"/>
<proteinExistence type="predicted"/>
<dbReference type="Proteomes" id="UP000322521">
    <property type="component" value="Unassembled WGS sequence"/>
</dbReference>
<evidence type="ECO:0000313" key="2">
    <source>
        <dbReference type="Proteomes" id="UP000322521"/>
    </source>
</evidence>